<proteinExistence type="predicted"/>
<sequence>MAADTAATQDGLVQTAVADRTDHAVNTPTPEESAAMLKGKNRLHFEGLGDVWALLSGQNPSVIMSQIIGTVLHDGGTRPAWQWKRGGRENVFMAWPQDQPIRAGVLMSGEEGGKLSPATAVPLLDGLPNDLTVEGVHLWQHGLGANVSVNMIDGENPLWFFNPLYGRDSEDLTPGVTHTFLLAGLAYRVHRALLDEITITHGPRYAAYAASWLAENPGRSRLDVPHLKVNVAGRRLIMPGRNFCEYQVRAVVEEVQECMLEKMPVKLLYLSFPFDNREALRLPVYASQAVLGDFAPATGQEVDAYLWLQGRIIDIGG</sequence>
<dbReference type="AlphaFoldDB" id="A0A1J1DUT5"/>
<evidence type="ECO:0000313" key="2">
    <source>
        <dbReference type="Proteomes" id="UP000242645"/>
    </source>
</evidence>
<keyword evidence="2" id="KW-1185">Reference proteome</keyword>
<organism evidence="1 2">
    <name type="scientific">Candidatus Desulfovibrio trichonymphae</name>
    <dbReference type="NCBI Taxonomy" id="1725232"/>
    <lineage>
        <taxon>Bacteria</taxon>
        <taxon>Pseudomonadati</taxon>
        <taxon>Thermodesulfobacteriota</taxon>
        <taxon>Desulfovibrionia</taxon>
        <taxon>Desulfovibrionales</taxon>
        <taxon>Desulfovibrionaceae</taxon>
        <taxon>Desulfovibrio</taxon>
    </lineage>
</organism>
<dbReference type="EMBL" id="AP017368">
    <property type="protein sequence ID" value="BAV91548.1"/>
    <property type="molecule type" value="Genomic_DNA"/>
</dbReference>
<gene>
    <name evidence="1" type="ORF">RSDT_0036</name>
</gene>
<protein>
    <submittedName>
        <fullName evidence="1">Uncharacterized protein</fullName>
    </submittedName>
</protein>
<reference evidence="1 2" key="1">
    <citation type="journal article" date="2017" name="ISME J.">
        <title>Genome of 'Ca. Desulfovibrio trichonymphae', an H2-oxidizing bacterium in a tripartite symbiotic system within a protist cell in the termite gut.</title>
        <authorList>
            <person name="Kuwahara H."/>
            <person name="Yuki M."/>
            <person name="Izawa K."/>
            <person name="Ohkuma M."/>
            <person name="Hongoh Y."/>
        </authorList>
    </citation>
    <scope>NUCLEOTIDE SEQUENCE [LARGE SCALE GENOMIC DNA]</scope>
    <source>
        <strain evidence="1 2">Rs-N31</strain>
    </source>
</reference>
<accession>A0A1J1DUT5</accession>
<evidence type="ECO:0000313" key="1">
    <source>
        <dbReference type="EMBL" id="BAV91548.1"/>
    </source>
</evidence>
<dbReference type="KEGG" id="dtr:RSDT_0036"/>
<name>A0A1J1DUT5_9BACT</name>
<dbReference type="Proteomes" id="UP000242645">
    <property type="component" value="Chromosome"/>
</dbReference>